<comment type="caution">
    <text evidence="1">The sequence shown here is derived from an EMBL/GenBank/DDBJ whole genome shotgun (WGS) entry which is preliminary data.</text>
</comment>
<dbReference type="RefSeq" id="WP_067404266.1">
    <property type="nucleotide sequence ID" value="NZ_LZEY01000035.1"/>
</dbReference>
<name>A0A1B8H8A1_9GAMM</name>
<proteinExistence type="predicted"/>
<evidence type="ECO:0000313" key="2">
    <source>
        <dbReference type="Proteomes" id="UP000092377"/>
    </source>
</evidence>
<evidence type="ECO:0000313" key="1">
    <source>
        <dbReference type="EMBL" id="OBU05308.1"/>
    </source>
</evidence>
<gene>
    <name evidence="1" type="ORF">AYY18_20065</name>
</gene>
<sequence length="74" mass="8823">MKGKGTDFKALMWAYAGERMAQRQRYIKTGRGRVDYNRKLHKPYRCERVLDKLLKIEMKRFCLVIKQGATNELD</sequence>
<dbReference type="EMBL" id="LZEY01000035">
    <property type="protein sequence ID" value="OBU05308.1"/>
    <property type="molecule type" value="Genomic_DNA"/>
</dbReference>
<dbReference type="OrthoDB" id="6461587at2"/>
<organism evidence="1 2">
    <name type="scientific">Morganella psychrotolerans</name>
    <dbReference type="NCBI Taxonomy" id="368603"/>
    <lineage>
        <taxon>Bacteria</taxon>
        <taxon>Pseudomonadati</taxon>
        <taxon>Pseudomonadota</taxon>
        <taxon>Gammaproteobacteria</taxon>
        <taxon>Enterobacterales</taxon>
        <taxon>Morganellaceae</taxon>
        <taxon>Morganella</taxon>
    </lineage>
</organism>
<protein>
    <submittedName>
        <fullName evidence="1">MarR family transcriptional regulator</fullName>
    </submittedName>
</protein>
<dbReference type="Proteomes" id="UP000092377">
    <property type="component" value="Unassembled WGS sequence"/>
</dbReference>
<reference evidence="2" key="1">
    <citation type="submission" date="2016-06" db="EMBL/GenBank/DDBJ databases">
        <authorList>
            <person name="Butler K."/>
        </authorList>
    </citation>
    <scope>NUCLEOTIDE SEQUENCE [LARGE SCALE GENOMIC DNA]</scope>
    <source>
        <strain evidence="2">GCSL-Mp20</strain>
    </source>
</reference>
<keyword evidence="2" id="KW-1185">Reference proteome</keyword>
<dbReference type="AlphaFoldDB" id="A0A1B8H8A1"/>
<accession>A0A1B8H8A1</accession>